<sequence>MAMQAIQMLEHSMIQRNLLRLPINSIVDICINQLVALLNTRCF</sequence>
<organism evidence="1">
    <name type="scientific">Podoviridae sp. ctG4L18</name>
    <dbReference type="NCBI Taxonomy" id="2825234"/>
    <lineage>
        <taxon>Viruses</taxon>
        <taxon>Duplodnaviria</taxon>
        <taxon>Heunggongvirae</taxon>
        <taxon>Uroviricota</taxon>
        <taxon>Caudoviricetes</taxon>
    </lineage>
</organism>
<reference evidence="1" key="1">
    <citation type="journal article" date="2021" name="Proc. Natl. Acad. Sci. U.S.A.">
        <title>A Catalog of Tens of Thousands of Viruses from Human Metagenomes Reveals Hidden Associations with Chronic Diseases.</title>
        <authorList>
            <person name="Tisza M.J."/>
            <person name="Buck C.B."/>
        </authorList>
    </citation>
    <scope>NUCLEOTIDE SEQUENCE</scope>
    <source>
        <strain evidence="1">CtG4L18</strain>
    </source>
</reference>
<protein>
    <submittedName>
        <fullName evidence="1">Uncharacterized protein</fullName>
    </submittedName>
</protein>
<proteinExistence type="predicted"/>
<evidence type="ECO:0000313" key="1">
    <source>
        <dbReference type="EMBL" id="DAF96148.1"/>
    </source>
</evidence>
<dbReference type="EMBL" id="BK016114">
    <property type="protein sequence ID" value="DAF96148.1"/>
    <property type="molecule type" value="Genomic_DNA"/>
</dbReference>
<accession>A0A8S5UP00</accession>
<name>A0A8S5UP00_9CAUD</name>